<keyword evidence="4 9" id="KW-0812">Transmembrane</keyword>
<dbReference type="GO" id="GO:0098771">
    <property type="term" value="P:inorganic ion homeostasis"/>
    <property type="evidence" value="ECO:0007669"/>
    <property type="project" value="UniProtKB-ARBA"/>
</dbReference>
<evidence type="ECO:0000256" key="9">
    <source>
        <dbReference type="SAM" id="Phobius"/>
    </source>
</evidence>
<evidence type="ECO:0000313" key="11">
    <source>
        <dbReference type="EMBL" id="KAH0557172.1"/>
    </source>
</evidence>
<dbReference type="GO" id="GO:0005739">
    <property type="term" value="C:mitochondrion"/>
    <property type="evidence" value="ECO:0007669"/>
    <property type="project" value="UniProtKB-ARBA"/>
</dbReference>
<dbReference type="Pfam" id="PF01545">
    <property type="entry name" value="Cation_efflux"/>
    <property type="match status" value="1"/>
</dbReference>
<keyword evidence="7 9" id="KW-0472">Membrane</keyword>
<accession>A0A9P8RNJ8</accession>
<dbReference type="InterPro" id="IPR002524">
    <property type="entry name" value="Cation_efflux"/>
</dbReference>
<evidence type="ECO:0000256" key="8">
    <source>
        <dbReference type="SAM" id="MobiDB-lite"/>
    </source>
</evidence>
<dbReference type="NCBIfam" id="TIGR01297">
    <property type="entry name" value="CDF"/>
    <property type="match status" value="1"/>
</dbReference>
<dbReference type="GO" id="GO:0016020">
    <property type="term" value="C:membrane"/>
    <property type="evidence" value="ECO:0007669"/>
    <property type="project" value="UniProtKB-SubCell"/>
</dbReference>
<feature type="region of interest" description="Disordered" evidence="8">
    <location>
        <begin position="1"/>
        <end position="24"/>
    </location>
</feature>
<comment type="similarity">
    <text evidence="2">Belongs to the cation diffusion facilitator (CDF) transporter (TC 2.A.4) family. SLC30A subfamily.</text>
</comment>
<protein>
    <recommendedName>
        <fullName evidence="10">Cation efflux protein transmembrane domain-containing protein</fullName>
    </recommendedName>
</protein>
<evidence type="ECO:0000256" key="2">
    <source>
        <dbReference type="ARBA" id="ARBA00008873"/>
    </source>
</evidence>
<evidence type="ECO:0000256" key="4">
    <source>
        <dbReference type="ARBA" id="ARBA00022692"/>
    </source>
</evidence>
<dbReference type="FunFam" id="1.20.1510.10:FF:000013">
    <property type="entry name" value="Cation efflux family protein"/>
    <property type="match status" value="1"/>
</dbReference>
<dbReference type="InterPro" id="IPR058533">
    <property type="entry name" value="Cation_efflux_TM"/>
</dbReference>
<dbReference type="EMBL" id="JAGHQM010000888">
    <property type="protein sequence ID" value="KAH0557172.1"/>
    <property type="molecule type" value="Genomic_DNA"/>
</dbReference>
<evidence type="ECO:0000256" key="6">
    <source>
        <dbReference type="ARBA" id="ARBA00023065"/>
    </source>
</evidence>
<gene>
    <name evidence="11" type="ORF">GP486_005036</name>
</gene>
<proteinExistence type="inferred from homology"/>
<dbReference type="InterPro" id="IPR027469">
    <property type="entry name" value="Cation_efflux_TMD_sf"/>
</dbReference>
<evidence type="ECO:0000256" key="7">
    <source>
        <dbReference type="ARBA" id="ARBA00023136"/>
    </source>
</evidence>
<evidence type="ECO:0000256" key="5">
    <source>
        <dbReference type="ARBA" id="ARBA00022989"/>
    </source>
</evidence>
<evidence type="ECO:0000256" key="3">
    <source>
        <dbReference type="ARBA" id="ARBA00022448"/>
    </source>
</evidence>
<dbReference type="PANTHER" id="PTHR43840">
    <property type="entry name" value="MITOCHONDRIAL METAL TRANSPORTER 1-RELATED"/>
    <property type="match status" value="1"/>
</dbReference>
<organism evidence="11 12">
    <name type="scientific">Trichoglossum hirsutum</name>
    <dbReference type="NCBI Taxonomy" id="265104"/>
    <lineage>
        <taxon>Eukaryota</taxon>
        <taxon>Fungi</taxon>
        <taxon>Dikarya</taxon>
        <taxon>Ascomycota</taxon>
        <taxon>Pezizomycotina</taxon>
        <taxon>Geoglossomycetes</taxon>
        <taxon>Geoglossales</taxon>
        <taxon>Geoglossaceae</taxon>
        <taxon>Trichoglossum</taxon>
    </lineage>
</organism>
<dbReference type="Gene3D" id="1.20.1510.10">
    <property type="entry name" value="Cation efflux protein transmembrane domain"/>
    <property type="match status" value="1"/>
</dbReference>
<keyword evidence="6" id="KW-0406">Ion transport</keyword>
<dbReference type="SUPFAM" id="SSF161111">
    <property type="entry name" value="Cation efflux protein transmembrane domain-like"/>
    <property type="match status" value="1"/>
</dbReference>
<comment type="subcellular location">
    <subcellularLocation>
        <location evidence="1">Membrane</location>
        <topology evidence="1">Multi-pass membrane protein</topology>
    </subcellularLocation>
</comment>
<dbReference type="InterPro" id="IPR050291">
    <property type="entry name" value="CDF_Transporter"/>
</dbReference>
<feature type="transmembrane region" description="Helical" evidence="9">
    <location>
        <begin position="106"/>
        <end position="124"/>
    </location>
</feature>
<dbReference type="GO" id="GO:0008324">
    <property type="term" value="F:monoatomic cation transmembrane transporter activity"/>
    <property type="evidence" value="ECO:0007669"/>
    <property type="project" value="InterPro"/>
</dbReference>
<comment type="caution">
    <text evidence="11">The sequence shown here is derived from an EMBL/GenBank/DDBJ whole genome shotgun (WGS) entry which is preliminary data.</text>
</comment>
<dbReference type="Proteomes" id="UP000750711">
    <property type="component" value="Unassembled WGS sequence"/>
</dbReference>
<keyword evidence="3" id="KW-0813">Transport</keyword>
<evidence type="ECO:0000313" key="12">
    <source>
        <dbReference type="Proteomes" id="UP000750711"/>
    </source>
</evidence>
<feature type="compositionally biased region" description="Basic residues" evidence="8">
    <location>
        <begin position="7"/>
        <end position="16"/>
    </location>
</feature>
<evidence type="ECO:0000256" key="1">
    <source>
        <dbReference type="ARBA" id="ARBA00004141"/>
    </source>
</evidence>
<dbReference type="FunFam" id="3.30.70.1350:FF:000010">
    <property type="entry name" value="Cation efflux family protein, putative"/>
    <property type="match status" value="1"/>
</dbReference>
<name>A0A9P8RNJ8_9PEZI</name>
<dbReference type="PANTHER" id="PTHR43840:SF15">
    <property type="entry name" value="MITOCHONDRIAL METAL TRANSPORTER 1-RELATED"/>
    <property type="match status" value="1"/>
</dbReference>
<evidence type="ECO:0000259" key="10">
    <source>
        <dbReference type="Pfam" id="PF01545"/>
    </source>
</evidence>
<dbReference type="AlphaFoldDB" id="A0A9P8RNJ8"/>
<dbReference type="GO" id="GO:0030003">
    <property type="term" value="P:intracellular monoatomic cation homeostasis"/>
    <property type="evidence" value="ECO:0007669"/>
    <property type="project" value="UniProtKB-ARBA"/>
</dbReference>
<feature type="domain" description="Cation efflux protein transmembrane" evidence="10">
    <location>
        <begin position="37"/>
        <end position="242"/>
    </location>
</feature>
<reference evidence="11" key="1">
    <citation type="submission" date="2021-03" db="EMBL/GenBank/DDBJ databases">
        <title>Comparative genomics and phylogenomic investigation of the class Geoglossomycetes provide insights into ecological specialization and systematics.</title>
        <authorList>
            <person name="Melie T."/>
            <person name="Pirro S."/>
            <person name="Miller A.N."/>
            <person name="Quandt A."/>
        </authorList>
    </citation>
    <scope>NUCLEOTIDE SEQUENCE</scope>
    <source>
        <strain evidence="11">CAQ_001_2017</strain>
    </source>
</reference>
<keyword evidence="5 9" id="KW-1133">Transmembrane helix</keyword>
<dbReference type="SUPFAM" id="SSF160240">
    <property type="entry name" value="Cation efflux protein cytoplasmic domain-like"/>
    <property type="match status" value="1"/>
</dbReference>
<keyword evidence="12" id="KW-1185">Reference proteome</keyword>
<dbReference type="InterPro" id="IPR036837">
    <property type="entry name" value="Cation_efflux_CTD_sf"/>
</dbReference>
<dbReference type="Gene3D" id="3.30.70.1350">
    <property type="entry name" value="Cation efflux protein, cytoplasmic domain"/>
    <property type="match status" value="1"/>
</dbReference>
<sequence length="375" mass="40298">MASQIQKRGHRGHSHHHDNAYLTSTDKNDAGVRITRIGLYVNLGMAISKGIGGWFFNSQVLIADALHALTDLVSDFMTLITVSLSLRPPTTKFPSGYGKVESLGSLGVSGILLVGGVLMGYHAIESLYFQFFLDAASAVEHMSYSHGHSHSHVEFGPNVNAIWLALGSIVVKEWLYRATIKIARHRKSTVLASNAMHHRVDSLTSVVALLAIGGSHFLHNAAWLDPVGGLLVSAMVIQAGWANTGAGLLELADAGVDEKVKNAVARSAKKSLVADPAMGIQGVSDGELVEVKSVQGIKAGQNYLVDVELAVPGEWSVQKTRGVEEAVRKRVGSKIRGVRRVKVRFVPKDMSGSSDFTEEFICADRDSRTNPEAGT</sequence>